<dbReference type="InterPro" id="IPR050557">
    <property type="entry name" value="RTX_toxin/Mannuronan_C5-epim"/>
</dbReference>
<dbReference type="InterPro" id="IPR018511">
    <property type="entry name" value="Hemolysin-typ_Ca-bd_CS"/>
</dbReference>
<dbReference type="GO" id="GO:0005576">
    <property type="term" value="C:extracellular region"/>
    <property type="evidence" value="ECO:0007669"/>
    <property type="project" value="UniProtKB-SubCell"/>
</dbReference>
<dbReference type="InterPro" id="IPR038081">
    <property type="entry name" value="CalX-like_sf"/>
</dbReference>
<evidence type="ECO:0000313" key="5">
    <source>
        <dbReference type="Proteomes" id="UP000217507"/>
    </source>
</evidence>
<dbReference type="SUPFAM" id="SSF141072">
    <property type="entry name" value="CalX-like"/>
    <property type="match status" value="2"/>
</dbReference>
<dbReference type="InterPro" id="IPR001343">
    <property type="entry name" value="Hemolysn_Ca-bd"/>
</dbReference>
<protein>
    <recommendedName>
        <fullName evidence="3">Peptidase C-terminal archaeal/bacterial domain-containing protein</fullName>
    </recommendedName>
</protein>
<keyword evidence="2" id="KW-0964">Secreted</keyword>
<feature type="domain" description="Peptidase C-terminal archaeal/bacterial" evidence="3">
    <location>
        <begin position="470"/>
        <end position="549"/>
    </location>
</feature>
<organism evidence="4 5">
    <name type="scientific">Trichormus variabilis NIES-23</name>
    <dbReference type="NCBI Taxonomy" id="1973479"/>
    <lineage>
        <taxon>Bacteria</taxon>
        <taxon>Bacillati</taxon>
        <taxon>Cyanobacteriota</taxon>
        <taxon>Cyanophyceae</taxon>
        <taxon>Nostocales</taxon>
        <taxon>Nostocaceae</taxon>
        <taxon>Trichormus</taxon>
    </lineage>
</organism>
<comment type="subcellular location">
    <subcellularLocation>
        <location evidence="1">Secreted</location>
    </subcellularLocation>
</comment>
<dbReference type="Gene3D" id="2.60.120.380">
    <property type="match status" value="2"/>
</dbReference>
<evidence type="ECO:0000256" key="1">
    <source>
        <dbReference type="ARBA" id="ARBA00004613"/>
    </source>
</evidence>
<name>A0A1Z4KH32_ANAVA</name>
<dbReference type="Pfam" id="PF00353">
    <property type="entry name" value="HemolysinCabind"/>
    <property type="match status" value="3"/>
</dbReference>
<dbReference type="Gene3D" id="2.150.10.10">
    <property type="entry name" value="Serralysin-like metalloprotease, C-terminal"/>
    <property type="match status" value="3"/>
</dbReference>
<sequence>MTSLVNFNAIAGAFDSQDNLVASAIVKSLEDGTSLLTFVFSVDGEVPAEGLIVTVNSDIAFRDNFSNLGLEPFSPGGEFVGAVFNADGEATGFKFKLTQANALINLAVKDNGAGTQTATFTLEAGDDYSIGDSSSEVTFYASLEEVPTPSVTPEISLSVENATISEAEGNTTTLRFTLSEPPPAGGVLVYVKSNTQTGGEGDPAGRDISEFDVYNAQVEGGVFPAPNFAANGFYFKITEQTASITLSAFADDAVEGIEELTFNLQSAPGYTINETASGATITVVDDATSQIQVSLTTSPQLLIESESTISLHTFNLSATPPAAGVTVSVNAPNLNEFNLDAIQVEGGEIVAVRSDGFDLKITAKSATIQLPIQADGVAESDEQVVFSLSPGAGYQVNQAANSGNFTIVDVPELAPPLSEVSEPNDTIDTAFDTRLSADAPFFTINSTLDFDFDNSYVTDNGLVYVDASEDVDFYKVELKAGDTIKIDTDSNQFADGRKVDTWLRLFDVSGTELASNDDGAAPNEVFDSGFQSYIEFTAPSDGVYYVGVTLYNNSEYDPNKPASGNGYSSTDPDEYGTGEYTLNISLNNPTGFVAGATEIPPGNGAGPTIFLQTIAGTYNNDFENRDFQILAPALVETSGEDAGSALNIVLVAGGEVPEEGIDVFITSDIVLTDYFGGLEEDYSVPYGGNLNGKPFSRGGEFLDAVYNEAGEAIGFRFRLTESFATITLNPTNREEAETDGAETATFTIVESLGYQVNPAASSSTVTFYDTLEQVPAPSVTPEVSLAFSTTELIESEETSFTITISLSEPPPAEGVQVYISGNAQDALNEFSIFQAQFTGGVPIADGAVSGFYFKLLAQTATITLPVFNSTDIVEGIEEFNFEVKPGVGYTVNPEQSSAVITIKDTPESEIQVSLSTEPQVLIETEGTVAKLNFSLSATPPVAGVIVTVSVTDIAENFVTDSLVVEGGELLGFSAADNTFTLKITEKTASLSVAIANDNIAEGVETATVTLLAGDGYQINPLANSGTLTLVDSPELAPSSLEESNDTLATAIATGLTTTNTTVTFDSEIAEYTVGEGEERIQVDGTEDVDLYKVNLKVGEKLSINVDAAEIDSKLLYAQLRVFDAEGNELAKTDFDDFQAAPDEVFSAFNDPYLEFTAETTGTYYVGISQIGNDYYDPNVVGSGSGWLFADFGIENGEYTVSFNLTPEQPTNPVGTSGDDTLIGTDEEESLFGNGGNDILYARGGDDKLFGGAGDDLLDGGEGNDALFGGAGTDTLLGGAGNDYLTGGTGDNLLDGGDGNDLLYGNGGQDTLLGGAGDDIIYSGSGDDLINGGLGNDIIFLNGGQDTIVVAQGAGIDTINNFQVSLGQKVGLSGGITFEQLTFSQSGLDTLIQVGDEALAVLKFVQSSSLSSAAFTVV</sequence>
<dbReference type="SUPFAM" id="SSF51120">
    <property type="entry name" value="beta-Roll"/>
    <property type="match status" value="2"/>
</dbReference>
<dbReference type="PRINTS" id="PR00313">
    <property type="entry name" value="CABNDNGRPT"/>
</dbReference>
<dbReference type="EMBL" id="AP018216">
    <property type="protein sequence ID" value="BAY68274.1"/>
    <property type="molecule type" value="Genomic_DNA"/>
</dbReference>
<accession>A0A1Z4KH32</accession>
<dbReference type="InterPro" id="IPR007280">
    <property type="entry name" value="Peptidase_C_arc/bac"/>
</dbReference>
<dbReference type="PANTHER" id="PTHR38340">
    <property type="entry name" value="S-LAYER PROTEIN"/>
    <property type="match status" value="1"/>
</dbReference>
<dbReference type="Proteomes" id="UP000217507">
    <property type="component" value="Chromosome"/>
</dbReference>
<proteinExistence type="predicted"/>
<reference evidence="4 5" key="1">
    <citation type="submission" date="2017-06" db="EMBL/GenBank/DDBJ databases">
        <title>Genome sequencing of cyanobaciteial culture collection at National Institute for Environmental Studies (NIES).</title>
        <authorList>
            <person name="Hirose Y."/>
            <person name="Shimura Y."/>
            <person name="Fujisawa T."/>
            <person name="Nakamura Y."/>
            <person name="Kawachi M."/>
        </authorList>
    </citation>
    <scope>NUCLEOTIDE SEQUENCE [LARGE SCALE GENOMIC DNA]</scope>
    <source>
        <strain evidence="4 5">NIES-23</strain>
    </source>
</reference>
<dbReference type="PANTHER" id="PTHR38340:SF1">
    <property type="entry name" value="S-LAYER PROTEIN"/>
    <property type="match status" value="1"/>
</dbReference>
<dbReference type="GO" id="GO:0005509">
    <property type="term" value="F:calcium ion binding"/>
    <property type="evidence" value="ECO:0007669"/>
    <property type="project" value="InterPro"/>
</dbReference>
<dbReference type="PROSITE" id="PS00330">
    <property type="entry name" value="HEMOLYSIN_CALCIUM"/>
    <property type="match status" value="5"/>
</dbReference>
<dbReference type="Pfam" id="PF04151">
    <property type="entry name" value="PPC"/>
    <property type="match status" value="2"/>
</dbReference>
<dbReference type="InterPro" id="IPR011049">
    <property type="entry name" value="Serralysin-like_metalloprot_C"/>
</dbReference>
<evidence type="ECO:0000256" key="2">
    <source>
        <dbReference type="ARBA" id="ARBA00022525"/>
    </source>
</evidence>
<evidence type="ECO:0000313" key="4">
    <source>
        <dbReference type="EMBL" id="BAY68274.1"/>
    </source>
</evidence>
<evidence type="ECO:0000259" key="3">
    <source>
        <dbReference type="Pfam" id="PF04151"/>
    </source>
</evidence>
<feature type="domain" description="Peptidase C-terminal archaeal/bacterial" evidence="3">
    <location>
        <begin position="1087"/>
        <end position="1168"/>
    </location>
</feature>
<gene>
    <name evidence="4" type="ORF">NIES23_10580</name>
</gene>